<accession>A0A232M4N3</accession>
<keyword evidence="1" id="KW-0175">Coiled coil</keyword>
<dbReference type="PANTHER" id="PTHR28158:SF1">
    <property type="entry name" value="SMALL RIBOSOMAL SUBUNIT PROTEIN MS45"/>
    <property type="match status" value="1"/>
</dbReference>
<dbReference type="OrthoDB" id="10052321at2759"/>
<dbReference type="Pfam" id="PF12298">
    <property type="entry name" value="Bot1p"/>
    <property type="match status" value="1"/>
</dbReference>
<proteinExistence type="predicted"/>
<dbReference type="AlphaFoldDB" id="A0A232M4N3"/>
<evidence type="ECO:0000256" key="2">
    <source>
        <dbReference type="SAM" id="MobiDB-lite"/>
    </source>
</evidence>
<dbReference type="GO" id="GO:0003735">
    <property type="term" value="F:structural constituent of ribosome"/>
    <property type="evidence" value="ECO:0007669"/>
    <property type="project" value="TreeGrafter"/>
</dbReference>
<dbReference type="Proteomes" id="UP000243515">
    <property type="component" value="Unassembled WGS sequence"/>
</dbReference>
<dbReference type="InterPro" id="IPR021036">
    <property type="entry name" value="Ribosomal_mS45"/>
</dbReference>
<evidence type="ECO:0000313" key="4">
    <source>
        <dbReference type="Proteomes" id="UP000243515"/>
    </source>
</evidence>
<gene>
    <name evidence="3" type="ORF">Egran_01198</name>
</gene>
<dbReference type="GO" id="GO:0032543">
    <property type="term" value="P:mitochondrial translation"/>
    <property type="evidence" value="ECO:0007669"/>
    <property type="project" value="TreeGrafter"/>
</dbReference>
<protein>
    <recommendedName>
        <fullName evidence="5">Eukaryotic mitochondrial regulator protein-domain-containing protein</fullName>
    </recommendedName>
</protein>
<feature type="compositionally biased region" description="Polar residues" evidence="2">
    <location>
        <begin position="399"/>
        <end position="408"/>
    </location>
</feature>
<name>A0A232M4N3_9EURO</name>
<feature type="coiled-coil region" evidence="1">
    <location>
        <begin position="348"/>
        <end position="384"/>
    </location>
</feature>
<sequence>MPPRINSQISNSMISSSVTPCLFNPSASALLLSSSSSCCSSRFPAFSNPAPSWPSPTGNCRSQRSRRPFSSSFFLQTRLRSRMFEWLNGEGTRLKHHIPGSTNYLTNLKERNASAASEAKSAGDHSADAGGSEEGALSDIGGNRPFPLNPSFVSESILSEELRNEIYDRVVIQKMSVRAVSVELGVDMKRVGAVVRLVELEKRWRKEGKPLALPYARTVHEMIPTTPLHHPPRRQVAHESINDLPVHRLTDPQIFYPVSESRHFTRVDAGRVFSAAPALPHSKKAGITSADPSILTDHVTRHPNQIERVGKGDSEHEVLLPADARIPHPHLIAFERDRLAKPAEYRERMHLYNERLKAEEEAEKERKREAKERLEKRITKIETKDGRFEFRFKDVVVSRETTGSNGRGTTAPGRRYGVPTYDRKKGQVKIPTRVEV</sequence>
<evidence type="ECO:0000256" key="1">
    <source>
        <dbReference type="SAM" id="Coils"/>
    </source>
</evidence>
<evidence type="ECO:0008006" key="5">
    <source>
        <dbReference type="Google" id="ProtNLM"/>
    </source>
</evidence>
<evidence type="ECO:0000313" key="3">
    <source>
        <dbReference type="EMBL" id="OXV11037.1"/>
    </source>
</evidence>
<reference evidence="3 4" key="1">
    <citation type="journal article" date="2015" name="Environ. Microbiol.">
        <title>Metagenome sequence of Elaphomyces granulatus from sporocarp tissue reveals Ascomycota ectomycorrhizal fingerprints of genome expansion and a Proteobacteria-rich microbiome.</title>
        <authorList>
            <person name="Quandt C.A."/>
            <person name="Kohler A."/>
            <person name="Hesse C.N."/>
            <person name="Sharpton T.J."/>
            <person name="Martin F."/>
            <person name="Spatafora J.W."/>
        </authorList>
    </citation>
    <scope>NUCLEOTIDE SEQUENCE [LARGE SCALE GENOMIC DNA]</scope>
    <source>
        <strain evidence="3 4">OSC145934</strain>
    </source>
</reference>
<feature type="region of interest" description="Disordered" evidence="2">
    <location>
        <begin position="399"/>
        <end position="436"/>
    </location>
</feature>
<dbReference type="GO" id="GO:0005763">
    <property type="term" value="C:mitochondrial small ribosomal subunit"/>
    <property type="evidence" value="ECO:0007669"/>
    <property type="project" value="TreeGrafter"/>
</dbReference>
<organism evidence="3 4">
    <name type="scientific">Elaphomyces granulatus</name>
    <dbReference type="NCBI Taxonomy" id="519963"/>
    <lineage>
        <taxon>Eukaryota</taxon>
        <taxon>Fungi</taxon>
        <taxon>Dikarya</taxon>
        <taxon>Ascomycota</taxon>
        <taxon>Pezizomycotina</taxon>
        <taxon>Eurotiomycetes</taxon>
        <taxon>Eurotiomycetidae</taxon>
        <taxon>Eurotiales</taxon>
        <taxon>Elaphomycetaceae</taxon>
        <taxon>Elaphomyces</taxon>
    </lineage>
</organism>
<dbReference type="EMBL" id="NPHW01002640">
    <property type="protein sequence ID" value="OXV11037.1"/>
    <property type="molecule type" value="Genomic_DNA"/>
</dbReference>
<comment type="caution">
    <text evidence="3">The sequence shown here is derived from an EMBL/GenBank/DDBJ whole genome shotgun (WGS) entry which is preliminary data.</text>
</comment>
<dbReference type="PANTHER" id="PTHR28158">
    <property type="entry name" value="37S RIBOSOMAL PROTEIN S35, MITOCHONDRIAL"/>
    <property type="match status" value="1"/>
</dbReference>
<keyword evidence="4" id="KW-1185">Reference proteome</keyword>
<feature type="region of interest" description="Disordered" evidence="2">
    <location>
        <begin position="115"/>
        <end position="143"/>
    </location>
</feature>